<feature type="transmembrane region" description="Helical" evidence="1">
    <location>
        <begin position="94"/>
        <end position="114"/>
    </location>
</feature>
<feature type="transmembrane region" description="Helical" evidence="1">
    <location>
        <begin position="134"/>
        <end position="151"/>
    </location>
</feature>
<dbReference type="Pfam" id="PF06580">
    <property type="entry name" value="His_kinase"/>
    <property type="match status" value="1"/>
</dbReference>
<dbReference type="InterPro" id="IPR010559">
    <property type="entry name" value="Sig_transdc_His_kin_internal"/>
</dbReference>
<dbReference type="OrthoDB" id="927174at2"/>
<name>A0A239DJW3_9BACT</name>
<dbReference type="Gene3D" id="3.30.565.10">
    <property type="entry name" value="Histidine kinase-like ATPase, C-terminal domain"/>
    <property type="match status" value="1"/>
</dbReference>
<sequence length="354" mass="41302">MKQEHPFNSDNIFRSFWKFILLNMGIVFILLLVQCPSCIFSWQEIVSRKSDIIFSFLMSSSLSFGGYYVDLFFENRISWIKEPLKRLTATLFTYMVYSFIVSFILITGIVLIFVDEVTIHNISWVKILENTIPPTIIAFTIISIFIARGWLFEWRNTALEAEKLKSENIASQYQSLKDQLNPHFLFNSLNVLSNLVYESADKSAEFIQQLSRIYRHVLDVQNEELVTLNLELDFAINFLSLQKIRFEESLEFHLDNINPKDWMIPPLSLQLLLENAIKHNIISQAKPLKIWIGMQGESLVVKNNYQPKQSKETNSGIGLNNITKRYNLLSETFPEIIQTEREFIVKLPLLKITK</sequence>
<keyword evidence="3" id="KW-0808">Transferase</keyword>
<dbReference type="InterPro" id="IPR036890">
    <property type="entry name" value="HATPase_C_sf"/>
</dbReference>
<feature type="domain" description="Signal transduction histidine kinase internal region" evidence="2">
    <location>
        <begin position="172"/>
        <end position="250"/>
    </location>
</feature>
<dbReference type="AlphaFoldDB" id="A0A239DJW3"/>
<keyword evidence="3" id="KW-0418">Kinase</keyword>
<keyword evidence="1" id="KW-0472">Membrane</keyword>
<feature type="transmembrane region" description="Helical" evidence="1">
    <location>
        <begin position="54"/>
        <end position="73"/>
    </location>
</feature>
<keyword evidence="1" id="KW-1133">Transmembrane helix</keyword>
<evidence type="ECO:0000313" key="3">
    <source>
        <dbReference type="EMBL" id="SNS32311.1"/>
    </source>
</evidence>
<dbReference type="RefSeq" id="WP_089240012.1">
    <property type="nucleotide sequence ID" value="NZ_FZOK01000007.1"/>
</dbReference>
<gene>
    <name evidence="3" type="ORF">SAMN06295967_10781</name>
</gene>
<organism evidence="3 4">
    <name type="scientific">Belliella buryatensis</name>
    <dbReference type="NCBI Taxonomy" id="1500549"/>
    <lineage>
        <taxon>Bacteria</taxon>
        <taxon>Pseudomonadati</taxon>
        <taxon>Bacteroidota</taxon>
        <taxon>Cytophagia</taxon>
        <taxon>Cytophagales</taxon>
        <taxon>Cyclobacteriaceae</taxon>
        <taxon>Belliella</taxon>
    </lineage>
</organism>
<dbReference type="EMBL" id="FZOK01000007">
    <property type="protein sequence ID" value="SNS32311.1"/>
    <property type="molecule type" value="Genomic_DNA"/>
</dbReference>
<dbReference type="PANTHER" id="PTHR34220">
    <property type="entry name" value="SENSOR HISTIDINE KINASE YPDA"/>
    <property type="match status" value="1"/>
</dbReference>
<keyword evidence="4" id="KW-1185">Reference proteome</keyword>
<dbReference type="Proteomes" id="UP000198480">
    <property type="component" value="Unassembled WGS sequence"/>
</dbReference>
<evidence type="ECO:0000259" key="2">
    <source>
        <dbReference type="Pfam" id="PF06580"/>
    </source>
</evidence>
<reference evidence="4" key="1">
    <citation type="submission" date="2017-06" db="EMBL/GenBank/DDBJ databases">
        <authorList>
            <person name="Varghese N."/>
            <person name="Submissions S."/>
        </authorList>
    </citation>
    <scope>NUCLEOTIDE SEQUENCE [LARGE SCALE GENOMIC DNA]</scope>
    <source>
        <strain evidence="4">5C</strain>
    </source>
</reference>
<protein>
    <submittedName>
        <fullName evidence="3">Histidine kinase</fullName>
    </submittedName>
</protein>
<proteinExistence type="predicted"/>
<accession>A0A239DJW3</accession>
<evidence type="ECO:0000256" key="1">
    <source>
        <dbReference type="SAM" id="Phobius"/>
    </source>
</evidence>
<dbReference type="GO" id="GO:0016020">
    <property type="term" value="C:membrane"/>
    <property type="evidence" value="ECO:0007669"/>
    <property type="project" value="InterPro"/>
</dbReference>
<keyword evidence="1" id="KW-0812">Transmembrane</keyword>
<feature type="transmembrane region" description="Helical" evidence="1">
    <location>
        <begin position="20"/>
        <end position="42"/>
    </location>
</feature>
<dbReference type="InterPro" id="IPR050640">
    <property type="entry name" value="Bact_2-comp_sensor_kinase"/>
</dbReference>
<dbReference type="GO" id="GO:0000155">
    <property type="term" value="F:phosphorelay sensor kinase activity"/>
    <property type="evidence" value="ECO:0007669"/>
    <property type="project" value="InterPro"/>
</dbReference>
<dbReference type="PANTHER" id="PTHR34220:SF7">
    <property type="entry name" value="SENSOR HISTIDINE KINASE YPDA"/>
    <property type="match status" value="1"/>
</dbReference>
<evidence type="ECO:0000313" key="4">
    <source>
        <dbReference type="Proteomes" id="UP000198480"/>
    </source>
</evidence>